<protein>
    <submittedName>
        <fullName evidence="1">Uncharacterized protein</fullName>
    </submittedName>
</protein>
<evidence type="ECO:0000313" key="2">
    <source>
        <dbReference type="Proteomes" id="UP000600918"/>
    </source>
</evidence>
<dbReference type="EMBL" id="JACSDY010000005">
    <property type="protein sequence ID" value="KAF7427749.1"/>
    <property type="molecule type" value="Genomic_DNA"/>
</dbReference>
<proteinExistence type="predicted"/>
<accession>A0A834P4P4</accession>
<comment type="caution">
    <text evidence="1">The sequence shown here is derived from an EMBL/GenBank/DDBJ whole genome shotgun (WGS) entry which is preliminary data.</text>
</comment>
<evidence type="ECO:0000313" key="1">
    <source>
        <dbReference type="EMBL" id="KAF7427749.1"/>
    </source>
</evidence>
<keyword evidence="2" id="KW-1185">Reference proteome</keyword>
<name>A0A834P4P4_VESPE</name>
<sequence>MTSPQWVRELSSRDAESWQHCERQSKSILVEKEECGLEKKELRVCPQGKRNLVKSMLGALTISNIVGMGYPMMVKRSQMESGRALSSRAYPSQTIRILYESKVSHLGGSVIERVSGSQKHGAVTPFTS</sequence>
<reference evidence="1" key="1">
    <citation type="journal article" date="2020" name="G3 (Bethesda)">
        <title>High-Quality Assemblies for Three Invasive Social Wasps from the &lt;i&gt;Vespula&lt;/i&gt; Genus.</title>
        <authorList>
            <person name="Harrop T.W.R."/>
            <person name="Guhlin J."/>
            <person name="McLaughlin G.M."/>
            <person name="Permina E."/>
            <person name="Stockwell P."/>
            <person name="Gilligan J."/>
            <person name="Le Lec M.F."/>
            <person name="Gruber M.A.M."/>
            <person name="Quinn O."/>
            <person name="Lovegrove M."/>
            <person name="Duncan E.J."/>
            <person name="Remnant E.J."/>
            <person name="Van Eeckhoven J."/>
            <person name="Graham B."/>
            <person name="Knapp R.A."/>
            <person name="Langford K.W."/>
            <person name="Kronenberg Z."/>
            <person name="Press M.O."/>
            <person name="Eacker S.M."/>
            <person name="Wilson-Rankin E.E."/>
            <person name="Purcell J."/>
            <person name="Lester P.J."/>
            <person name="Dearden P.K."/>
        </authorList>
    </citation>
    <scope>NUCLEOTIDE SEQUENCE</scope>
    <source>
        <strain evidence="1">Volc-1</strain>
    </source>
</reference>
<dbReference type="Proteomes" id="UP000600918">
    <property type="component" value="Unassembled WGS sequence"/>
</dbReference>
<gene>
    <name evidence="1" type="ORF">H0235_007443</name>
</gene>
<dbReference type="AlphaFoldDB" id="A0A834P4P4"/>
<organism evidence="1 2">
    <name type="scientific">Vespula pensylvanica</name>
    <name type="common">Western yellow jacket</name>
    <name type="synonym">Wasp</name>
    <dbReference type="NCBI Taxonomy" id="30213"/>
    <lineage>
        <taxon>Eukaryota</taxon>
        <taxon>Metazoa</taxon>
        <taxon>Ecdysozoa</taxon>
        <taxon>Arthropoda</taxon>
        <taxon>Hexapoda</taxon>
        <taxon>Insecta</taxon>
        <taxon>Pterygota</taxon>
        <taxon>Neoptera</taxon>
        <taxon>Endopterygota</taxon>
        <taxon>Hymenoptera</taxon>
        <taxon>Apocrita</taxon>
        <taxon>Aculeata</taxon>
        <taxon>Vespoidea</taxon>
        <taxon>Vespidae</taxon>
        <taxon>Vespinae</taxon>
        <taxon>Vespula</taxon>
    </lineage>
</organism>